<sequence length="193" mass="21402">MCGVISPDPEIWNDIWLVGCTMSIVSKDYTFRFCIPYFTSVESQHLWLAYASREKFEHERSDQLSNSTCIHARFGINTWVRNWNSKVIKCGIRPVYKKDTECFQESPPAEAAVAAAPPTINALMPRCLEDAKRFQSNVVVAQAMSIGGRRTAADDPWHWSKRGEGSSGGARRGEGGAQGLQQWCAKSGRNGGG</sequence>
<proteinExistence type="predicted"/>
<name>A0ABQ8HVJ6_9ROSI</name>
<protein>
    <submittedName>
        <fullName evidence="2">Uncharacterized protein</fullName>
    </submittedName>
</protein>
<evidence type="ECO:0000313" key="3">
    <source>
        <dbReference type="Proteomes" id="UP000827721"/>
    </source>
</evidence>
<feature type="region of interest" description="Disordered" evidence="1">
    <location>
        <begin position="150"/>
        <end position="193"/>
    </location>
</feature>
<accession>A0ABQ8HVJ6</accession>
<reference evidence="2 3" key="1">
    <citation type="submission" date="2021-02" db="EMBL/GenBank/DDBJ databases">
        <title>Plant Genome Project.</title>
        <authorList>
            <person name="Zhang R.-G."/>
        </authorList>
    </citation>
    <scope>NUCLEOTIDE SEQUENCE [LARGE SCALE GENOMIC DNA]</scope>
    <source>
        <tissue evidence="2">Leaves</tissue>
    </source>
</reference>
<feature type="compositionally biased region" description="Gly residues" evidence="1">
    <location>
        <begin position="165"/>
        <end position="178"/>
    </location>
</feature>
<gene>
    <name evidence="2" type="ORF">JRO89_XS07G0284300</name>
</gene>
<evidence type="ECO:0000256" key="1">
    <source>
        <dbReference type="SAM" id="MobiDB-lite"/>
    </source>
</evidence>
<dbReference type="EMBL" id="JAFEMO010000007">
    <property type="protein sequence ID" value="KAH7568378.1"/>
    <property type="molecule type" value="Genomic_DNA"/>
</dbReference>
<feature type="compositionally biased region" description="Basic and acidic residues" evidence="1">
    <location>
        <begin position="151"/>
        <end position="164"/>
    </location>
</feature>
<evidence type="ECO:0000313" key="2">
    <source>
        <dbReference type="EMBL" id="KAH7568378.1"/>
    </source>
</evidence>
<comment type="caution">
    <text evidence="2">The sequence shown here is derived from an EMBL/GenBank/DDBJ whole genome shotgun (WGS) entry which is preliminary data.</text>
</comment>
<keyword evidence="3" id="KW-1185">Reference proteome</keyword>
<organism evidence="2 3">
    <name type="scientific">Xanthoceras sorbifolium</name>
    <dbReference type="NCBI Taxonomy" id="99658"/>
    <lineage>
        <taxon>Eukaryota</taxon>
        <taxon>Viridiplantae</taxon>
        <taxon>Streptophyta</taxon>
        <taxon>Embryophyta</taxon>
        <taxon>Tracheophyta</taxon>
        <taxon>Spermatophyta</taxon>
        <taxon>Magnoliopsida</taxon>
        <taxon>eudicotyledons</taxon>
        <taxon>Gunneridae</taxon>
        <taxon>Pentapetalae</taxon>
        <taxon>rosids</taxon>
        <taxon>malvids</taxon>
        <taxon>Sapindales</taxon>
        <taxon>Sapindaceae</taxon>
        <taxon>Xanthoceroideae</taxon>
        <taxon>Xanthoceras</taxon>
    </lineage>
</organism>
<dbReference type="Proteomes" id="UP000827721">
    <property type="component" value="Unassembled WGS sequence"/>
</dbReference>